<dbReference type="SUPFAM" id="SSF55031">
    <property type="entry name" value="Bacterial exopeptidase dimerisation domain"/>
    <property type="match status" value="1"/>
</dbReference>
<dbReference type="InterPro" id="IPR010158">
    <property type="entry name" value="Amidase_Cbmase"/>
</dbReference>
<evidence type="ECO:0000256" key="1">
    <source>
        <dbReference type="ARBA" id="ARBA00006153"/>
    </source>
</evidence>
<dbReference type="Gene3D" id="3.30.70.360">
    <property type="match status" value="1"/>
</dbReference>
<comment type="similarity">
    <text evidence="1">Belongs to the peptidase M20 family.</text>
</comment>
<organism evidence="3 4">
    <name type="scientific">Paenibacillus aestuarii</name>
    <dbReference type="NCBI Taxonomy" id="516965"/>
    <lineage>
        <taxon>Bacteria</taxon>
        <taxon>Bacillati</taxon>
        <taxon>Bacillota</taxon>
        <taxon>Bacilli</taxon>
        <taxon>Bacillales</taxon>
        <taxon>Paenibacillaceae</taxon>
        <taxon>Paenibacillus</taxon>
    </lineage>
</organism>
<dbReference type="EMBL" id="JBHSMJ010000042">
    <property type="protein sequence ID" value="MFC5452231.1"/>
    <property type="molecule type" value="Genomic_DNA"/>
</dbReference>
<dbReference type="SUPFAM" id="SSF53187">
    <property type="entry name" value="Zn-dependent exopeptidases"/>
    <property type="match status" value="1"/>
</dbReference>
<evidence type="ECO:0000256" key="2">
    <source>
        <dbReference type="ARBA" id="ARBA00022801"/>
    </source>
</evidence>
<dbReference type="NCBIfam" id="NF006771">
    <property type="entry name" value="PRK09290.1-5"/>
    <property type="match status" value="1"/>
</dbReference>
<dbReference type="Pfam" id="PF01546">
    <property type="entry name" value="Peptidase_M20"/>
    <property type="match status" value="1"/>
</dbReference>
<dbReference type="InterPro" id="IPR036264">
    <property type="entry name" value="Bact_exopeptidase_dim_dom"/>
</dbReference>
<dbReference type="NCBIfam" id="TIGR01879">
    <property type="entry name" value="hydantase"/>
    <property type="match status" value="1"/>
</dbReference>
<reference evidence="4" key="1">
    <citation type="journal article" date="2019" name="Int. J. Syst. Evol. Microbiol.">
        <title>The Global Catalogue of Microorganisms (GCM) 10K type strain sequencing project: providing services to taxonomists for standard genome sequencing and annotation.</title>
        <authorList>
            <consortium name="The Broad Institute Genomics Platform"/>
            <consortium name="The Broad Institute Genome Sequencing Center for Infectious Disease"/>
            <person name="Wu L."/>
            <person name="Ma J."/>
        </authorList>
    </citation>
    <scope>NUCLEOTIDE SEQUENCE [LARGE SCALE GENOMIC DNA]</scope>
    <source>
        <strain evidence="4">KACC 11904</strain>
    </source>
</reference>
<dbReference type="Gene3D" id="3.40.630.10">
    <property type="entry name" value="Zn peptidases"/>
    <property type="match status" value="1"/>
</dbReference>
<dbReference type="Proteomes" id="UP001596044">
    <property type="component" value="Unassembled WGS sequence"/>
</dbReference>
<keyword evidence="4" id="KW-1185">Reference proteome</keyword>
<dbReference type="CDD" id="cd03884">
    <property type="entry name" value="M20_bAS"/>
    <property type="match status" value="1"/>
</dbReference>
<proteinExistence type="inferred from homology"/>
<dbReference type="PIRSF" id="PIRSF001235">
    <property type="entry name" value="Amidase_carbamoylase"/>
    <property type="match status" value="1"/>
</dbReference>
<dbReference type="PANTHER" id="PTHR32494">
    <property type="entry name" value="ALLANTOATE DEIMINASE-RELATED"/>
    <property type="match status" value="1"/>
</dbReference>
<sequence length="438" mass="46597">MPTKGLSKMTPDSLQLLAGFSAELIRQLEEISGYGADPEGGVTRLLYTDAWQQAQQALARRMQKLGLEVRFDAVGNLYGRLPGTAANLAGLKPVLTGSHIDTVANGGKYDGAYGVVASMLALGFLKAAYGMPKRTLEAVSFSEEEGSRFPLTFWGSGNVTGVRTLEQAAGITDPDGVSLQDAMRQAGFGGAGEVPDTSARRSDIGAYIELHIEQGGVLEHRRKQIGIVTAIVGQRRLGVRVLGTANHAGTTPMPMRKDALAGAAEMIVLTERLALAAGEPLVATAGKIEVSQGASNVVPGDVAFTLDIRHTDAPVLDAFYMNLQNELEAVARRRELEIEITEHLHVTPVQMDSAISNEIERICEDGGRPYLRMPSGAGHDAQLLGAVCPAAMIFVPSRAGISHSPAEYTSAEELIAGFQTLVHLLYQYGYGGKADDDI</sequence>
<dbReference type="GO" id="GO:0016787">
    <property type="term" value="F:hydrolase activity"/>
    <property type="evidence" value="ECO:0007669"/>
    <property type="project" value="UniProtKB-KW"/>
</dbReference>
<gene>
    <name evidence="3" type="ORF">ACFPOG_28895</name>
</gene>
<evidence type="ECO:0000313" key="3">
    <source>
        <dbReference type="EMBL" id="MFC5452231.1"/>
    </source>
</evidence>
<dbReference type="RefSeq" id="WP_270877652.1">
    <property type="nucleotide sequence ID" value="NZ_JAQFVF010000005.1"/>
</dbReference>
<dbReference type="InterPro" id="IPR002933">
    <property type="entry name" value="Peptidase_M20"/>
</dbReference>
<protein>
    <submittedName>
        <fullName evidence="3">Zn-dependent hydrolase</fullName>
    </submittedName>
</protein>
<comment type="caution">
    <text evidence="3">The sequence shown here is derived from an EMBL/GenBank/DDBJ whole genome shotgun (WGS) entry which is preliminary data.</text>
</comment>
<dbReference type="PANTHER" id="PTHR32494:SF5">
    <property type="entry name" value="ALLANTOATE AMIDOHYDROLASE"/>
    <property type="match status" value="1"/>
</dbReference>
<evidence type="ECO:0000313" key="4">
    <source>
        <dbReference type="Proteomes" id="UP001596044"/>
    </source>
</evidence>
<keyword evidence="2 3" id="KW-0378">Hydrolase</keyword>
<accession>A0ABW0KGV5</accession>
<name>A0ABW0KGV5_9BACL</name>